<dbReference type="Pfam" id="PF13826">
    <property type="entry name" value="Monooxy_af470-like"/>
    <property type="match status" value="1"/>
</dbReference>
<name>A0A0B6AI61_PRIM2</name>
<dbReference type="Proteomes" id="UP000031829">
    <property type="component" value="Chromosome"/>
</dbReference>
<dbReference type="KEGG" id="bmeg:BG04_5032"/>
<sequence length="157" mass="17977">MIHSNRVMAKPGQELVVFVIGMRINKWTAVHKWFPVFKAMPPMIRELYTNKKLGFLSLQGSFNLRTITLIQYWESVDQLTSYAKGPQHLKAWNSFYKQASKTNAVGIYHETYVIPAGNYESVYVNMPLFGLAKALGSETITKHTQTAKKRLNVKKPL</sequence>
<dbReference type="InterPro" id="IPR025444">
    <property type="entry name" value="Monooxy_af470"/>
</dbReference>
<reference evidence="1 2" key="1">
    <citation type="journal article" date="2015" name="Genome Announc.">
        <title>Complete genome sequences for 35 biothreat assay-relevant bacillus species.</title>
        <authorList>
            <person name="Johnson S.L."/>
            <person name="Daligault H.E."/>
            <person name="Davenport K.W."/>
            <person name="Jaissle J."/>
            <person name="Frey K.G."/>
            <person name="Ladner J.T."/>
            <person name="Broomall S.M."/>
            <person name="Bishop-Lilly K.A."/>
            <person name="Bruce D.C."/>
            <person name="Gibbons H.S."/>
            <person name="Coyne S.R."/>
            <person name="Lo C.C."/>
            <person name="Meincke L."/>
            <person name="Munk A.C."/>
            <person name="Koroleva G.I."/>
            <person name="Rosenzweig C.N."/>
            <person name="Palacios G.F."/>
            <person name="Redden C.L."/>
            <person name="Minogue T.D."/>
            <person name="Chain P.S."/>
        </authorList>
    </citation>
    <scope>NUCLEOTIDE SEQUENCE [LARGE SCALE GENOMIC DNA]</scope>
    <source>
        <strain evidence="2">ATCC 14581 / DSM 32 / JCM 2506 / NBRC 15308 / NCIMB 9376 / NCTC 10342 / NRRL B-14308 / VKM B-512</strain>
    </source>
</reference>
<dbReference type="HOGENOM" id="CLU_109716_0_0_9"/>
<evidence type="ECO:0000313" key="2">
    <source>
        <dbReference type="Proteomes" id="UP000031829"/>
    </source>
</evidence>
<gene>
    <name evidence="1" type="ORF">BG04_5032</name>
</gene>
<dbReference type="PATRIC" id="fig|592022.4.peg.2530"/>
<accession>A0A0B6AI61</accession>
<evidence type="ECO:0008006" key="3">
    <source>
        <dbReference type="Google" id="ProtNLM"/>
    </source>
</evidence>
<dbReference type="RefSeq" id="WP_013083386.1">
    <property type="nucleotide sequence ID" value="NZ_BCVB01000010.1"/>
</dbReference>
<dbReference type="GeneID" id="93642998"/>
<dbReference type="AlphaFoldDB" id="A0A0B6AI61"/>
<dbReference type="EMBL" id="CP009920">
    <property type="protein sequence ID" value="AJI20737.1"/>
    <property type="molecule type" value="Genomic_DNA"/>
</dbReference>
<evidence type="ECO:0000313" key="1">
    <source>
        <dbReference type="EMBL" id="AJI20737.1"/>
    </source>
</evidence>
<organism evidence="1 2">
    <name type="scientific">Priestia megaterium (strain ATCC 14581 / DSM 32 / CCUG 1817 / JCM 2506 / NBRC 15308 / NCIMB 9376 / NCTC 10342 / NRRL B-14308 / VKM B-512 / Ford 19)</name>
    <name type="common">Bacillus megaterium</name>
    <dbReference type="NCBI Taxonomy" id="1348623"/>
    <lineage>
        <taxon>Bacteria</taxon>
        <taxon>Bacillati</taxon>
        <taxon>Bacillota</taxon>
        <taxon>Bacilli</taxon>
        <taxon>Bacillales</taxon>
        <taxon>Bacillaceae</taxon>
        <taxon>Priestia</taxon>
    </lineage>
</organism>
<protein>
    <recommendedName>
        <fullName evidence="3">DUF4188 domain-containing protein</fullName>
    </recommendedName>
</protein>
<proteinExistence type="predicted"/>